<reference evidence="3" key="1">
    <citation type="journal article" date="2023" name="Plant Biotechnol. J.">
        <title>Chromosome-level wild Hevea brasiliensis genome provides new tools for genomic-assisted breeding and valuable loci to elevate rubber yield.</title>
        <authorList>
            <person name="Cheng H."/>
            <person name="Song X."/>
            <person name="Hu Y."/>
            <person name="Wu T."/>
            <person name="Yang Q."/>
            <person name="An Z."/>
            <person name="Feng S."/>
            <person name="Deng Z."/>
            <person name="Wu W."/>
            <person name="Zeng X."/>
            <person name="Tu M."/>
            <person name="Wang X."/>
            <person name="Huang H."/>
        </authorList>
    </citation>
    <scope>NUCLEOTIDE SEQUENCE</scope>
    <source>
        <strain evidence="3">MT/VB/25A 57/8</strain>
    </source>
</reference>
<dbReference type="InterPro" id="IPR011009">
    <property type="entry name" value="Kinase-like_dom_sf"/>
</dbReference>
<proteinExistence type="predicted"/>
<keyword evidence="4" id="KW-1185">Reference proteome</keyword>
<evidence type="ECO:0000313" key="4">
    <source>
        <dbReference type="Proteomes" id="UP001174677"/>
    </source>
</evidence>
<comment type="caution">
    <text evidence="3">The sequence shown here is derived from an EMBL/GenBank/DDBJ whole genome shotgun (WGS) entry which is preliminary data.</text>
</comment>
<gene>
    <name evidence="3" type="ORF">P3X46_025740</name>
</gene>
<dbReference type="SUPFAM" id="SSF56112">
    <property type="entry name" value="Protein kinase-like (PK-like)"/>
    <property type="match status" value="1"/>
</dbReference>
<dbReference type="Gene3D" id="1.10.510.10">
    <property type="entry name" value="Transferase(Phosphotransferase) domain 1"/>
    <property type="match status" value="1"/>
</dbReference>
<dbReference type="SMART" id="SM00220">
    <property type="entry name" value="S_TKc"/>
    <property type="match status" value="1"/>
</dbReference>
<name>A0ABQ9L6H9_HEVBR</name>
<dbReference type="Pfam" id="PF00069">
    <property type="entry name" value="Pkinase"/>
    <property type="match status" value="1"/>
</dbReference>
<dbReference type="Proteomes" id="UP001174677">
    <property type="component" value="Chromosome 14"/>
</dbReference>
<feature type="region of interest" description="Disordered" evidence="1">
    <location>
        <begin position="265"/>
        <end position="303"/>
    </location>
</feature>
<feature type="compositionally biased region" description="Basic and acidic residues" evidence="1">
    <location>
        <begin position="291"/>
        <end position="303"/>
    </location>
</feature>
<dbReference type="PANTHER" id="PTHR46146">
    <property type="entry name" value="SERINE/THREONINE-PROTEIN KINASE-LIKE PROTEIN CCR4"/>
    <property type="match status" value="1"/>
</dbReference>
<dbReference type="PROSITE" id="PS50011">
    <property type="entry name" value="PROTEIN_KINASE_DOM"/>
    <property type="match status" value="1"/>
</dbReference>
<dbReference type="EMBL" id="JARPOI010000014">
    <property type="protein sequence ID" value="KAJ9160329.1"/>
    <property type="molecule type" value="Genomic_DNA"/>
</dbReference>
<dbReference type="PANTHER" id="PTHR46146:SF18">
    <property type="entry name" value="PROTEIN KINASE DOMAIN-CONTAINING PROTEIN"/>
    <property type="match status" value="1"/>
</dbReference>
<sequence length="303" mass="33573">MAEYLHIDVKQDDDSGSEKADRFAQKVKTRIGTECSRYDSCENEKILVYEYTKCGFLCDRLHKNNMEKNSSGINSWKMRIKIALDAARGIEYLHNYAVPPIIHRDIKSSNILLDANWAARVCDFGMSMLGVESESNCKPKKAVGTVGYIDPEFYSSNVLLTTKSDVYSLDAVLLELLTGKKSIFKDEDNGGAVTTLVDFAVPKILANELVKVLDDRIGPPELVKEAEAVELVAYTALHCVNLEGNNRPSTTNIANLEQASSPCDVRNEGLPIGAEQLHGRSNKEVANSNGTEKHQSEVSERQQ</sequence>
<evidence type="ECO:0000259" key="2">
    <source>
        <dbReference type="PROSITE" id="PS50011"/>
    </source>
</evidence>
<evidence type="ECO:0000313" key="3">
    <source>
        <dbReference type="EMBL" id="KAJ9160329.1"/>
    </source>
</evidence>
<dbReference type="PROSITE" id="PS00108">
    <property type="entry name" value="PROTEIN_KINASE_ST"/>
    <property type="match status" value="1"/>
</dbReference>
<accession>A0ABQ9L6H9</accession>
<protein>
    <recommendedName>
        <fullName evidence="2">Protein kinase domain-containing protein</fullName>
    </recommendedName>
</protein>
<dbReference type="InterPro" id="IPR008271">
    <property type="entry name" value="Ser/Thr_kinase_AS"/>
</dbReference>
<evidence type="ECO:0000256" key="1">
    <source>
        <dbReference type="SAM" id="MobiDB-lite"/>
    </source>
</evidence>
<feature type="domain" description="Protein kinase" evidence="2">
    <location>
        <begin position="1"/>
        <end position="260"/>
    </location>
</feature>
<organism evidence="3 4">
    <name type="scientific">Hevea brasiliensis</name>
    <name type="common">Para rubber tree</name>
    <name type="synonym">Siphonia brasiliensis</name>
    <dbReference type="NCBI Taxonomy" id="3981"/>
    <lineage>
        <taxon>Eukaryota</taxon>
        <taxon>Viridiplantae</taxon>
        <taxon>Streptophyta</taxon>
        <taxon>Embryophyta</taxon>
        <taxon>Tracheophyta</taxon>
        <taxon>Spermatophyta</taxon>
        <taxon>Magnoliopsida</taxon>
        <taxon>eudicotyledons</taxon>
        <taxon>Gunneridae</taxon>
        <taxon>Pentapetalae</taxon>
        <taxon>rosids</taxon>
        <taxon>fabids</taxon>
        <taxon>Malpighiales</taxon>
        <taxon>Euphorbiaceae</taxon>
        <taxon>Crotonoideae</taxon>
        <taxon>Micrandreae</taxon>
        <taxon>Hevea</taxon>
    </lineage>
</organism>
<dbReference type="InterPro" id="IPR000719">
    <property type="entry name" value="Prot_kinase_dom"/>
</dbReference>